<dbReference type="GO" id="GO:0003743">
    <property type="term" value="F:translation initiation factor activity"/>
    <property type="evidence" value="ECO:0007669"/>
    <property type="project" value="EnsemblFungi"/>
</dbReference>
<dbReference type="STRING" id="1754192.A0A1Y1X5B6"/>
<dbReference type="SUPFAM" id="SSF53448">
    <property type="entry name" value="Nucleotide-diphospho-sugar transferases"/>
    <property type="match status" value="1"/>
</dbReference>
<keyword evidence="3" id="KW-0963">Cytoplasm</keyword>
<dbReference type="SUPFAM" id="SSF48371">
    <property type="entry name" value="ARM repeat"/>
    <property type="match status" value="1"/>
</dbReference>
<dbReference type="PANTHER" id="PTHR45887">
    <property type="entry name" value="TRANSLATION INITIATION FACTOR EIF-2B SUBUNIT EPSILON"/>
    <property type="match status" value="1"/>
</dbReference>
<dbReference type="GO" id="GO:0031369">
    <property type="term" value="F:translation initiation factor binding"/>
    <property type="evidence" value="ECO:0007669"/>
    <property type="project" value="InterPro"/>
</dbReference>
<dbReference type="GO" id="GO:0005829">
    <property type="term" value="C:cytosol"/>
    <property type="evidence" value="ECO:0007669"/>
    <property type="project" value="UniProtKB-SubCell"/>
</dbReference>
<dbReference type="CDD" id="cd04197">
    <property type="entry name" value="eIF-2B_epsilon_N"/>
    <property type="match status" value="1"/>
</dbReference>
<dbReference type="InterPro" id="IPR029044">
    <property type="entry name" value="Nucleotide-diphossugar_trans"/>
</dbReference>
<comment type="subunit">
    <text evidence="6">Component of the translation initiation factor 2B (eIF2B) complex which is a heterodecamer of two sets of five different subunits: alpha, beta, gamma, delta and epsilon. Subunits alpha, beta and delta comprise a regulatory subcomplex and subunits epsilon and gamma comprise a catalytic subcomplex. Within the complex, the hexameric regulatory complex resides at the center, with the two heterodimeric catalytic subcomplexes bound on opposite sides.</text>
</comment>
<dbReference type="AlphaFoldDB" id="A0A1Y1X5B6"/>
<accession>A0A1Y1X5B6</accession>
<dbReference type="PROSITE" id="PS51363">
    <property type="entry name" value="W2"/>
    <property type="match status" value="1"/>
</dbReference>
<dbReference type="Pfam" id="PF02020">
    <property type="entry name" value="W2"/>
    <property type="match status" value="1"/>
</dbReference>
<dbReference type="InterPro" id="IPR035543">
    <property type="entry name" value="eIF-2B_epsilon_N"/>
</dbReference>
<reference evidence="9 10" key="1">
    <citation type="submission" date="2016-08" db="EMBL/GenBank/DDBJ databases">
        <title>A Parts List for Fungal Cellulosomes Revealed by Comparative Genomics.</title>
        <authorList>
            <consortium name="DOE Joint Genome Institute"/>
            <person name="Haitjema C.H."/>
            <person name="Gilmore S.P."/>
            <person name="Henske J.K."/>
            <person name="Solomon K.V."/>
            <person name="De Groot R."/>
            <person name="Kuo A."/>
            <person name="Mondo S.J."/>
            <person name="Salamov A.A."/>
            <person name="Labutti K."/>
            <person name="Zhao Z."/>
            <person name="Chiniquy J."/>
            <person name="Barry K."/>
            <person name="Brewer H.M."/>
            <person name="Purvine S.O."/>
            <person name="Wright A.T."/>
            <person name="Boxma B."/>
            <person name="Van Alen T."/>
            <person name="Hackstein J.H."/>
            <person name="Baker S.E."/>
            <person name="Grigoriev I.V."/>
            <person name="O'Malley M.A."/>
        </authorList>
    </citation>
    <scope>NUCLEOTIDE SEQUENCE [LARGE SCALE GENOMIC DNA]</scope>
    <source>
        <strain evidence="9 10">S4</strain>
    </source>
</reference>
<reference evidence="9 10" key="2">
    <citation type="submission" date="2016-08" db="EMBL/GenBank/DDBJ databases">
        <title>Pervasive Adenine N6-methylation of Active Genes in Fungi.</title>
        <authorList>
            <consortium name="DOE Joint Genome Institute"/>
            <person name="Mondo S.J."/>
            <person name="Dannebaum R.O."/>
            <person name="Kuo R.C."/>
            <person name="Labutti K."/>
            <person name="Haridas S."/>
            <person name="Kuo A."/>
            <person name="Salamov A."/>
            <person name="Ahrendt S.R."/>
            <person name="Lipzen A."/>
            <person name="Sullivan W."/>
            <person name="Andreopoulos W.B."/>
            <person name="Clum A."/>
            <person name="Lindquist E."/>
            <person name="Daum C."/>
            <person name="Ramamoorthy G.K."/>
            <person name="Gryganskyi A."/>
            <person name="Culley D."/>
            <person name="Magnuson J.K."/>
            <person name="James T.Y."/>
            <person name="O'Malley M.A."/>
            <person name="Stajich J.E."/>
            <person name="Spatafora J.W."/>
            <person name="Visel A."/>
            <person name="Grigoriev I.V."/>
        </authorList>
    </citation>
    <scope>NUCLEOTIDE SEQUENCE [LARGE SCALE GENOMIC DNA]</scope>
    <source>
        <strain evidence="9 10">S4</strain>
    </source>
</reference>
<dbReference type="FunFam" id="3.90.550.10:FF:000066">
    <property type="entry name" value="Translation initiation factor eIF-2B subunit epsilon"/>
    <property type="match status" value="1"/>
</dbReference>
<dbReference type="InterPro" id="IPR003307">
    <property type="entry name" value="W2_domain"/>
</dbReference>
<dbReference type="Gene3D" id="2.160.10.10">
    <property type="entry name" value="Hexapeptide repeat proteins"/>
    <property type="match status" value="1"/>
</dbReference>
<feature type="compositionally biased region" description="Acidic residues" evidence="7">
    <location>
        <begin position="661"/>
        <end position="697"/>
    </location>
</feature>
<dbReference type="GO" id="GO:0005085">
    <property type="term" value="F:guanyl-nucleotide exchange factor activity"/>
    <property type="evidence" value="ECO:0007669"/>
    <property type="project" value="EnsemblFungi"/>
</dbReference>
<evidence type="ECO:0000259" key="8">
    <source>
        <dbReference type="PROSITE" id="PS51363"/>
    </source>
</evidence>
<evidence type="ECO:0000256" key="2">
    <source>
        <dbReference type="ARBA" id="ARBA00007878"/>
    </source>
</evidence>
<dbReference type="SMART" id="SM00515">
    <property type="entry name" value="eIF5C"/>
    <property type="match status" value="1"/>
</dbReference>
<dbReference type="CDD" id="cd11558">
    <property type="entry name" value="W2_eIF2B_epsilon"/>
    <property type="match status" value="1"/>
</dbReference>
<sequence>MAPKDNNVQEEEPLQAVIITDSFNNRYKPLTLDRPRCLLPLGNMPIIDYTLEFLAASQVQEIFILSCYLSDMVRDYIKNSRWVKSTLPPKIHTIATQECYSVGDALRELDAKQLLRGDFILVSGDVISNVKLDAILEEHKKRRETDKNCIMTMVLKKASPTHRLRAQGEESLYILDSKTNQCIHCEPLELYPQKNKFKVDVDAFENHPKVQIRNDLIDCQIDICSLEVPALFTENFDYQDMRKDFVRGILQSDILGKTIYCHVLTDQYAARAKSTKMYDAISKDVISRWTFPLTPDSNIQLGDNYRHSRNQIYKDQSVILARSAKLVEKVIVGANTEIGENSRISNSTIGHNCKIGDNVVIENSYIWDNVVIESNCNIYKSFIADNAHIWENVNVKKGCMISYNVEVGPNVDVDEFTKLTLHEPDNDTDYTEISNYQKLGEKSKAYLWEDKSSEDDDDEYDKNEKLTIAMSYLGRENVVQEYDDLDDSDVSSSSDEDELFLDDEAIQQKNNREIIATLERAFAENHSIENAALELNTLKMACNIQFRDLRVLAIPAVLSRIDADNPAQKIIERWGPLIAKFIHSDEDQVDAIYSIQKFCAKSEYHSKMLAVILKIFYDIDVLDEDNIIQWYGKSATEESLTEKERAIRTTALPLIQWLQSAEEESESDEDDEDDEDEEESEEEDDDDSEEESEESDE</sequence>
<dbReference type="GO" id="GO:0005851">
    <property type="term" value="C:eukaryotic translation initiation factor 2B complex"/>
    <property type="evidence" value="ECO:0007669"/>
    <property type="project" value="EnsemblFungi"/>
</dbReference>
<dbReference type="Pfam" id="PF00483">
    <property type="entry name" value="NTP_transferase"/>
    <property type="match status" value="1"/>
</dbReference>
<keyword evidence="10" id="KW-1185">Reference proteome</keyword>
<evidence type="ECO:0000256" key="4">
    <source>
        <dbReference type="ARBA" id="ARBA00044144"/>
    </source>
</evidence>
<dbReference type="Pfam" id="PF25084">
    <property type="entry name" value="LbH_EIF2B"/>
    <property type="match status" value="1"/>
</dbReference>
<dbReference type="InterPro" id="IPR051956">
    <property type="entry name" value="eIF2B_epsilon"/>
</dbReference>
<dbReference type="Proteomes" id="UP000193944">
    <property type="component" value="Unassembled WGS sequence"/>
</dbReference>
<evidence type="ECO:0000256" key="5">
    <source>
        <dbReference type="ARBA" id="ARBA00044345"/>
    </source>
</evidence>
<evidence type="ECO:0000256" key="1">
    <source>
        <dbReference type="ARBA" id="ARBA00004514"/>
    </source>
</evidence>
<comment type="caution">
    <text evidence="9">The sequence shown here is derived from an EMBL/GenBank/DDBJ whole genome shotgun (WGS) entry which is preliminary data.</text>
</comment>
<dbReference type="InterPro" id="IPR056764">
    <property type="entry name" value="LbH_EIF2B3/5"/>
</dbReference>
<dbReference type="Gene3D" id="3.90.550.10">
    <property type="entry name" value="Spore Coat Polysaccharide Biosynthesis Protein SpsA, Chain A"/>
    <property type="match status" value="1"/>
</dbReference>
<dbReference type="EMBL" id="MCFG01000129">
    <property type="protein sequence ID" value="ORX81011.1"/>
    <property type="molecule type" value="Genomic_DNA"/>
</dbReference>
<name>A0A1Y1X5B6_9FUNG</name>
<evidence type="ECO:0000313" key="9">
    <source>
        <dbReference type="EMBL" id="ORX81011.1"/>
    </source>
</evidence>
<proteinExistence type="inferred from homology"/>
<feature type="domain" description="W2" evidence="8">
    <location>
        <begin position="504"/>
        <end position="668"/>
    </location>
</feature>
<dbReference type="Gene3D" id="1.25.40.180">
    <property type="match status" value="1"/>
</dbReference>
<gene>
    <name evidence="9" type="ORF">BCR32DRAFT_204147</name>
</gene>
<dbReference type="OrthoDB" id="424572at2759"/>
<feature type="region of interest" description="Disordered" evidence="7">
    <location>
        <begin position="658"/>
        <end position="697"/>
    </location>
</feature>
<dbReference type="PANTHER" id="PTHR45887:SF1">
    <property type="entry name" value="TRANSLATION INITIATION FACTOR EIF-2B SUBUNIT EPSILON"/>
    <property type="match status" value="1"/>
</dbReference>
<dbReference type="CDD" id="cd05787">
    <property type="entry name" value="LbH_eIF2B_epsilon"/>
    <property type="match status" value="1"/>
</dbReference>
<dbReference type="GO" id="GO:0002183">
    <property type="term" value="P:cytoplasmic translational initiation"/>
    <property type="evidence" value="ECO:0007669"/>
    <property type="project" value="EnsemblFungi"/>
</dbReference>
<dbReference type="GO" id="GO:0006446">
    <property type="term" value="P:regulation of translational initiation"/>
    <property type="evidence" value="ECO:0007669"/>
    <property type="project" value="EnsemblFungi"/>
</dbReference>
<dbReference type="InterPro" id="IPR044123">
    <property type="entry name" value="W2_eIF2B_epsilon"/>
</dbReference>
<protein>
    <recommendedName>
        <fullName evidence="4">Translation initiation factor eIF2B subunit epsilon</fullName>
    </recommendedName>
    <alternativeName>
        <fullName evidence="5">eIF2B GDP-GTP exchange factor subunit epsilon</fullName>
    </alternativeName>
</protein>
<comment type="subcellular location">
    <subcellularLocation>
        <location evidence="1">Cytoplasm</location>
        <location evidence="1">Cytosol</location>
    </subcellularLocation>
</comment>
<evidence type="ECO:0000256" key="6">
    <source>
        <dbReference type="ARBA" id="ARBA00046432"/>
    </source>
</evidence>
<dbReference type="InterPro" id="IPR005835">
    <property type="entry name" value="NTP_transferase_dom"/>
</dbReference>
<evidence type="ECO:0000256" key="7">
    <source>
        <dbReference type="SAM" id="MobiDB-lite"/>
    </source>
</evidence>
<dbReference type="InterPro" id="IPR016024">
    <property type="entry name" value="ARM-type_fold"/>
</dbReference>
<organism evidence="9 10">
    <name type="scientific">Anaeromyces robustus</name>
    <dbReference type="NCBI Taxonomy" id="1754192"/>
    <lineage>
        <taxon>Eukaryota</taxon>
        <taxon>Fungi</taxon>
        <taxon>Fungi incertae sedis</taxon>
        <taxon>Chytridiomycota</taxon>
        <taxon>Chytridiomycota incertae sedis</taxon>
        <taxon>Neocallimastigomycetes</taxon>
        <taxon>Neocallimastigales</taxon>
        <taxon>Neocallimastigaceae</taxon>
        <taxon>Anaeromyces</taxon>
    </lineage>
</organism>
<comment type="similarity">
    <text evidence="2">Belongs to the eIF-2B gamma/epsilon subunits family.</text>
</comment>
<evidence type="ECO:0000256" key="3">
    <source>
        <dbReference type="ARBA" id="ARBA00022490"/>
    </source>
</evidence>
<evidence type="ECO:0000313" key="10">
    <source>
        <dbReference type="Proteomes" id="UP000193944"/>
    </source>
</evidence>